<organism evidence="2 3">
    <name type="scientific">Datura stramonium</name>
    <name type="common">Jimsonweed</name>
    <name type="synonym">Common thornapple</name>
    <dbReference type="NCBI Taxonomy" id="4076"/>
    <lineage>
        <taxon>Eukaryota</taxon>
        <taxon>Viridiplantae</taxon>
        <taxon>Streptophyta</taxon>
        <taxon>Embryophyta</taxon>
        <taxon>Tracheophyta</taxon>
        <taxon>Spermatophyta</taxon>
        <taxon>Magnoliopsida</taxon>
        <taxon>eudicotyledons</taxon>
        <taxon>Gunneridae</taxon>
        <taxon>Pentapetalae</taxon>
        <taxon>asterids</taxon>
        <taxon>lamiids</taxon>
        <taxon>Solanales</taxon>
        <taxon>Solanaceae</taxon>
        <taxon>Solanoideae</taxon>
        <taxon>Datureae</taxon>
        <taxon>Datura</taxon>
    </lineage>
</organism>
<sequence length="170" mass="20009">MWYKEGKKDAMLLVMMKKIELLTNYMKGFYERYHQYNNIYEYAYNENQGQNNVWSIDTSIQERNESVPPHMESTLEVVLEKVLSTEEEIQDLRSKLLDLTTTVKSHDVIIQQLEERMNELASQVSTQTIETNTSPTQAIVDDDIFEWEMEEEVVGELIADIFLKGEELEE</sequence>
<keyword evidence="1" id="KW-0175">Coiled coil</keyword>
<keyword evidence="3" id="KW-1185">Reference proteome</keyword>
<accession>A0ABS8S2G0</accession>
<comment type="caution">
    <text evidence="2">The sequence shown here is derived from an EMBL/GenBank/DDBJ whole genome shotgun (WGS) entry which is preliminary data.</text>
</comment>
<feature type="coiled-coil region" evidence="1">
    <location>
        <begin position="75"/>
        <end position="130"/>
    </location>
</feature>
<reference evidence="2 3" key="1">
    <citation type="journal article" date="2021" name="BMC Genomics">
        <title>Datura genome reveals duplications of psychoactive alkaloid biosynthetic genes and high mutation rate following tissue culture.</title>
        <authorList>
            <person name="Rajewski A."/>
            <person name="Carter-House D."/>
            <person name="Stajich J."/>
            <person name="Litt A."/>
        </authorList>
    </citation>
    <scope>NUCLEOTIDE SEQUENCE [LARGE SCALE GENOMIC DNA]</scope>
    <source>
        <strain evidence="2">AR-01</strain>
    </source>
</reference>
<dbReference type="Proteomes" id="UP000823775">
    <property type="component" value="Unassembled WGS sequence"/>
</dbReference>
<evidence type="ECO:0000313" key="2">
    <source>
        <dbReference type="EMBL" id="MCD7453007.1"/>
    </source>
</evidence>
<name>A0ABS8S2G0_DATST</name>
<gene>
    <name evidence="2" type="ORF">HAX54_019191</name>
</gene>
<proteinExistence type="predicted"/>
<protein>
    <submittedName>
        <fullName evidence="2">Uncharacterized protein</fullName>
    </submittedName>
</protein>
<feature type="non-terminal residue" evidence="2">
    <location>
        <position position="170"/>
    </location>
</feature>
<dbReference type="EMBL" id="JACEIK010000233">
    <property type="protein sequence ID" value="MCD7453007.1"/>
    <property type="molecule type" value="Genomic_DNA"/>
</dbReference>
<evidence type="ECO:0000256" key="1">
    <source>
        <dbReference type="SAM" id="Coils"/>
    </source>
</evidence>
<evidence type="ECO:0000313" key="3">
    <source>
        <dbReference type="Proteomes" id="UP000823775"/>
    </source>
</evidence>